<evidence type="ECO:0000313" key="1">
    <source>
        <dbReference type="EMBL" id="MBX60233.1"/>
    </source>
</evidence>
<organism evidence="1">
    <name type="scientific">Rhizophora mucronata</name>
    <name type="common">Asiatic mangrove</name>
    <dbReference type="NCBI Taxonomy" id="61149"/>
    <lineage>
        <taxon>Eukaryota</taxon>
        <taxon>Viridiplantae</taxon>
        <taxon>Streptophyta</taxon>
        <taxon>Embryophyta</taxon>
        <taxon>Tracheophyta</taxon>
        <taxon>Spermatophyta</taxon>
        <taxon>Magnoliopsida</taxon>
        <taxon>eudicotyledons</taxon>
        <taxon>Gunneridae</taxon>
        <taxon>Pentapetalae</taxon>
        <taxon>rosids</taxon>
        <taxon>fabids</taxon>
        <taxon>Malpighiales</taxon>
        <taxon>Rhizophoraceae</taxon>
        <taxon>Rhizophora</taxon>
    </lineage>
</organism>
<sequence length="51" mass="5999">MKCKKERKKRNYLRCFVVVTVDCCSLADVLIKLQPMQVCILLEGNGHKLWF</sequence>
<protein>
    <submittedName>
        <fullName evidence="1">Uncharacterized protein</fullName>
    </submittedName>
</protein>
<proteinExistence type="predicted"/>
<accession>A0A2P2PZY4</accession>
<dbReference type="EMBL" id="GGEC01079749">
    <property type="protein sequence ID" value="MBX60233.1"/>
    <property type="molecule type" value="Transcribed_RNA"/>
</dbReference>
<name>A0A2P2PZY4_RHIMU</name>
<dbReference type="AlphaFoldDB" id="A0A2P2PZY4"/>
<reference evidence="1" key="1">
    <citation type="submission" date="2018-02" db="EMBL/GenBank/DDBJ databases">
        <title>Rhizophora mucronata_Transcriptome.</title>
        <authorList>
            <person name="Meera S.P."/>
            <person name="Sreeshan A."/>
            <person name="Augustine A."/>
        </authorList>
    </citation>
    <scope>NUCLEOTIDE SEQUENCE</scope>
    <source>
        <tissue evidence="1">Leaf</tissue>
    </source>
</reference>